<dbReference type="InterPro" id="IPR000515">
    <property type="entry name" value="MetI-like"/>
</dbReference>
<keyword evidence="12" id="KW-1185">Reference proteome</keyword>
<feature type="domain" description="ABC transmembrane type-1" evidence="10">
    <location>
        <begin position="100"/>
        <end position="290"/>
    </location>
</feature>
<feature type="transmembrane region" description="Helical" evidence="9">
    <location>
        <begin position="102"/>
        <end position="129"/>
    </location>
</feature>
<feature type="transmembrane region" description="Helical" evidence="9">
    <location>
        <begin position="273"/>
        <end position="293"/>
    </location>
</feature>
<evidence type="ECO:0000256" key="9">
    <source>
        <dbReference type="RuleBase" id="RU363032"/>
    </source>
</evidence>
<accession>A0ABS6KVC3</accession>
<dbReference type="PANTHER" id="PTHR43386:SF3">
    <property type="entry name" value="GLUTATHIONE TRANSPORT SYSTEM PERMEASE PROTEIN GSID"/>
    <property type="match status" value="1"/>
</dbReference>
<evidence type="ECO:0000256" key="7">
    <source>
        <dbReference type="ARBA" id="ARBA00037215"/>
    </source>
</evidence>
<evidence type="ECO:0000256" key="2">
    <source>
        <dbReference type="ARBA" id="ARBA00009306"/>
    </source>
</evidence>
<dbReference type="Proteomes" id="UP000699865">
    <property type="component" value="Unassembled WGS sequence"/>
</dbReference>
<keyword evidence="4 9" id="KW-0812">Transmembrane</keyword>
<dbReference type="CDD" id="cd06261">
    <property type="entry name" value="TM_PBP2"/>
    <property type="match status" value="1"/>
</dbReference>
<sequence length="305" mass="32947">MTDPVSSAGEIRPAAPASQNDNIRSPWYDFFHTFIRHPMALISGGFILLLVFVAVFAPWLAPFDPMTPDWMALGAGPTPQHWFGTDDLGRDVLSRIIYGARISLYVGIFSVTLGMAAGVLLGLLAGYYGRWLDMLIMRGSDVLFAFPGMLLAIAVVAILGPGLNNVIIAVAVFSVPVFARIVRAATLSIKHSAYVEAVRCIGAPDRVVILRHILPGTLSNVIVYFTMRIGTSILTAASLSFIGLGPEPDVPEWGNILAMSRNMMMAGKWNVSVFPGLAIFLTVLAFNLLGDALRDTLDPKLKKSS</sequence>
<reference evidence="11 12" key="1">
    <citation type="submission" date="2021-03" db="EMBL/GenBank/DDBJ databases">
        <title>Five novel Rahnella species.</title>
        <authorList>
            <person name="Brady C."/>
            <person name="Asselin J."/>
            <person name="Beer S."/>
            <person name="Bruberg M.B."/>
            <person name="Crampton B."/>
            <person name="Venter S."/>
            <person name="Arnold D."/>
            <person name="Denman S."/>
        </authorList>
    </citation>
    <scope>NUCLEOTIDE SEQUENCE [LARGE SCALE GENOMIC DNA]</scope>
    <source>
        <strain evidence="11 12">L72c</strain>
    </source>
</reference>
<gene>
    <name evidence="11" type="ORF">J1786_00615</name>
</gene>
<evidence type="ECO:0000313" key="11">
    <source>
        <dbReference type="EMBL" id="MBU9833358.1"/>
    </source>
</evidence>
<name>A0ABS6KVC3_9GAMM</name>
<evidence type="ECO:0000313" key="12">
    <source>
        <dbReference type="Proteomes" id="UP000699865"/>
    </source>
</evidence>
<evidence type="ECO:0000256" key="8">
    <source>
        <dbReference type="ARBA" id="ARBA00041106"/>
    </source>
</evidence>
<comment type="function">
    <text evidence="7">Part of the ABC transporter complex GsiABCD involved in glutathione import. Probably responsible for the translocation of the substrate across the membrane.</text>
</comment>
<dbReference type="Pfam" id="PF12911">
    <property type="entry name" value="OppC_N"/>
    <property type="match status" value="1"/>
</dbReference>
<proteinExistence type="inferred from homology"/>
<evidence type="ECO:0000256" key="1">
    <source>
        <dbReference type="ARBA" id="ARBA00004651"/>
    </source>
</evidence>
<dbReference type="InterPro" id="IPR025966">
    <property type="entry name" value="OppC_N"/>
</dbReference>
<evidence type="ECO:0000256" key="4">
    <source>
        <dbReference type="ARBA" id="ARBA00022692"/>
    </source>
</evidence>
<dbReference type="InterPro" id="IPR050366">
    <property type="entry name" value="BP-dependent_transpt_permease"/>
</dbReference>
<dbReference type="Pfam" id="PF00528">
    <property type="entry name" value="BPD_transp_1"/>
    <property type="match status" value="1"/>
</dbReference>
<keyword evidence="6 9" id="KW-0472">Membrane</keyword>
<comment type="caution">
    <text evidence="11">The sequence shown here is derived from an EMBL/GenBank/DDBJ whole genome shotgun (WGS) entry which is preliminary data.</text>
</comment>
<feature type="transmembrane region" description="Helical" evidence="9">
    <location>
        <begin position="40"/>
        <end position="61"/>
    </location>
</feature>
<comment type="similarity">
    <text evidence="2 9">Belongs to the binding-protein-dependent transport system permease family.</text>
</comment>
<evidence type="ECO:0000256" key="3">
    <source>
        <dbReference type="ARBA" id="ARBA00022448"/>
    </source>
</evidence>
<evidence type="ECO:0000256" key="6">
    <source>
        <dbReference type="ARBA" id="ARBA00023136"/>
    </source>
</evidence>
<protein>
    <recommendedName>
        <fullName evidence="8">Glutathione transport system permease protein GsiD</fullName>
    </recommendedName>
</protein>
<organism evidence="11 12">
    <name type="scientific">Rahnella perminowiae</name>
    <dbReference type="NCBI Taxonomy" id="2816244"/>
    <lineage>
        <taxon>Bacteria</taxon>
        <taxon>Pseudomonadati</taxon>
        <taxon>Pseudomonadota</taxon>
        <taxon>Gammaproteobacteria</taxon>
        <taxon>Enterobacterales</taxon>
        <taxon>Yersiniaceae</taxon>
        <taxon>Rahnella</taxon>
    </lineage>
</organism>
<keyword evidence="5 9" id="KW-1133">Transmembrane helix</keyword>
<dbReference type="EMBL" id="JAFMOU010000049">
    <property type="protein sequence ID" value="MBU9833358.1"/>
    <property type="molecule type" value="Genomic_DNA"/>
</dbReference>
<keyword evidence="3 9" id="KW-0813">Transport</keyword>
<dbReference type="RefSeq" id="WP_217137372.1">
    <property type="nucleotide sequence ID" value="NZ_JAFMOU010000049.1"/>
</dbReference>
<evidence type="ECO:0000259" key="10">
    <source>
        <dbReference type="PROSITE" id="PS50928"/>
    </source>
</evidence>
<feature type="transmembrane region" description="Helical" evidence="9">
    <location>
        <begin position="141"/>
        <end position="160"/>
    </location>
</feature>
<dbReference type="PANTHER" id="PTHR43386">
    <property type="entry name" value="OLIGOPEPTIDE TRANSPORT SYSTEM PERMEASE PROTEIN APPC"/>
    <property type="match status" value="1"/>
</dbReference>
<comment type="subcellular location">
    <subcellularLocation>
        <location evidence="1 9">Cell membrane</location>
        <topology evidence="1 9">Multi-pass membrane protein</topology>
    </subcellularLocation>
</comment>
<evidence type="ECO:0000256" key="5">
    <source>
        <dbReference type="ARBA" id="ARBA00022989"/>
    </source>
</evidence>
<dbReference type="PROSITE" id="PS50928">
    <property type="entry name" value="ABC_TM1"/>
    <property type="match status" value="1"/>
</dbReference>